<dbReference type="Pfam" id="PF00015">
    <property type="entry name" value="MCPsignal"/>
    <property type="match status" value="1"/>
</dbReference>
<keyword evidence="1 2" id="KW-0807">Transducer</keyword>
<dbReference type="EMBL" id="RJVG01000011">
    <property type="protein sequence ID" value="ROR25270.1"/>
    <property type="molecule type" value="Genomic_DNA"/>
</dbReference>
<sequence length="597" mass="66007">MKGTVVSTWVESCRKLYGNKLVDEAMKANGLVETHLFNPLEDVDDKVAKGIVDYVGNACGKSHQEIWFTMGEENISTFSKAYPGFFRHESAYQFLKSMNDVHKIVMKRFKGSVPPILDVIPISSHDIHFIYRSKREMGDYLTGLISGVAHYFNEDIKVLVESQTKEETKLRLTFSKEIQSVKNYHINNLFSFGVIRNTAVKSGIVNTLVVTAASFALSMNPVNSLIIGIATFVVSLISASCFNRPIKFIMKELKKLTNSNFSETVILHSHDEYEELMNELNSIKGNIQKDFIGFNAIVDELNTFNASISKISSTMHSASDDITDVIDQVAMAATTQAEDTEKAITVLDESVQNVTRLSDEGQKNKVKIEEAIESIESSFVNVEETASKINTMLTKFNEIKQNSDELKVNADNIEEIVLIVSSIAKQINLLALNASIEAARAGEAGKGFTVVAEEVRKLSEETNSAVDQINTSLNIFTSSIGQVVEGIDTQYTVLETENSILKKAVETSSGSNKHLKAVADLLIQNSADLKTEADNITTLFDGIQNLAAIAEENSASTEEASSNVAIYVDQINELTNQISVFDSMIKNFQEDLKKYVI</sequence>
<evidence type="ECO:0000259" key="3">
    <source>
        <dbReference type="PROSITE" id="PS50111"/>
    </source>
</evidence>
<dbReference type="Gene3D" id="3.90.1520.10">
    <property type="entry name" value="H-NOX domain"/>
    <property type="match status" value="1"/>
</dbReference>
<dbReference type="PANTHER" id="PTHR32089:SF112">
    <property type="entry name" value="LYSOZYME-LIKE PROTEIN-RELATED"/>
    <property type="match status" value="1"/>
</dbReference>
<keyword evidence="5" id="KW-1185">Reference proteome</keyword>
<evidence type="ECO:0000313" key="5">
    <source>
        <dbReference type="Proteomes" id="UP000273083"/>
    </source>
</evidence>
<comment type="caution">
    <text evidence="4">The sequence shown here is derived from an EMBL/GenBank/DDBJ whole genome shotgun (WGS) entry which is preliminary data.</text>
</comment>
<gene>
    <name evidence="4" type="ORF">EDD66_11132</name>
</gene>
<dbReference type="GO" id="GO:0016020">
    <property type="term" value="C:membrane"/>
    <property type="evidence" value="ECO:0007669"/>
    <property type="project" value="InterPro"/>
</dbReference>
<dbReference type="PANTHER" id="PTHR32089">
    <property type="entry name" value="METHYL-ACCEPTING CHEMOTAXIS PROTEIN MCPB"/>
    <property type="match status" value="1"/>
</dbReference>
<evidence type="ECO:0000313" key="4">
    <source>
        <dbReference type="EMBL" id="ROR25270.1"/>
    </source>
</evidence>
<accession>A0A3N1XEV4</accession>
<dbReference type="SUPFAM" id="SSF111126">
    <property type="entry name" value="Ligand-binding domain in the NO signalling and Golgi transport"/>
    <property type="match status" value="1"/>
</dbReference>
<dbReference type="GO" id="GO:0007165">
    <property type="term" value="P:signal transduction"/>
    <property type="evidence" value="ECO:0007669"/>
    <property type="project" value="UniProtKB-KW"/>
</dbReference>
<dbReference type="Pfam" id="PF07700">
    <property type="entry name" value="HNOB"/>
    <property type="match status" value="1"/>
</dbReference>
<dbReference type="InterPro" id="IPR024096">
    <property type="entry name" value="NO_sig/Golgi_transp_ligand-bd"/>
</dbReference>
<protein>
    <submittedName>
        <fullName evidence="4">Methyl-accepting chemotaxis protein</fullName>
    </submittedName>
</protein>
<dbReference type="InterPro" id="IPR011644">
    <property type="entry name" value="Heme_NO-bd"/>
</dbReference>
<dbReference type="InterPro" id="IPR004089">
    <property type="entry name" value="MCPsignal_dom"/>
</dbReference>
<dbReference type="InterPro" id="IPR038158">
    <property type="entry name" value="H-NOX_domain_sf"/>
</dbReference>
<evidence type="ECO:0000256" key="1">
    <source>
        <dbReference type="ARBA" id="ARBA00023224"/>
    </source>
</evidence>
<dbReference type="PROSITE" id="PS50111">
    <property type="entry name" value="CHEMOTAXIS_TRANSDUC_2"/>
    <property type="match status" value="1"/>
</dbReference>
<dbReference type="GO" id="GO:0020037">
    <property type="term" value="F:heme binding"/>
    <property type="evidence" value="ECO:0007669"/>
    <property type="project" value="InterPro"/>
</dbReference>
<name>A0A3N1XEV4_9FIRM</name>
<dbReference type="SMART" id="SM00283">
    <property type="entry name" value="MA"/>
    <property type="match status" value="1"/>
</dbReference>
<dbReference type="RefSeq" id="WP_170164383.1">
    <property type="nucleotide sequence ID" value="NZ_RJVG01000011.1"/>
</dbReference>
<dbReference type="AlphaFoldDB" id="A0A3N1XEV4"/>
<dbReference type="SUPFAM" id="SSF58104">
    <property type="entry name" value="Methyl-accepting chemotaxis protein (MCP) signaling domain"/>
    <property type="match status" value="1"/>
</dbReference>
<dbReference type="Proteomes" id="UP000273083">
    <property type="component" value="Unassembled WGS sequence"/>
</dbReference>
<evidence type="ECO:0000256" key="2">
    <source>
        <dbReference type="PROSITE-ProRule" id="PRU00284"/>
    </source>
</evidence>
<feature type="domain" description="Methyl-accepting transducer" evidence="3">
    <location>
        <begin position="311"/>
        <end position="568"/>
    </location>
</feature>
<proteinExistence type="predicted"/>
<organism evidence="4 5">
    <name type="scientific">Mobilisporobacter senegalensis</name>
    <dbReference type="NCBI Taxonomy" id="1329262"/>
    <lineage>
        <taxon>Bacteria</taxon>
        <taxon>Bacillati</taxon>
        <taxon>Bacillota</taxon>
        <taxon>Clostridia</taxon>
        <taxon>Lachnospirales</taxon>
        <taxon>Lachnospiraceae</taxon>
        <taxon>Mobilisporobacter</taxon>
    </lineage>
</organism>
<reference evidence="4 5" key="1">
    <citation type="submission" date="2018-11" db="EMBL/GenBank/DDBJ databases">
        <title>Genomic Encyclopedia of Type Strains, Phase IV (KMG-IV): sequencing the most valuable type-strain genomes for metagenomic binning, comparative biology and taxonomic classification.</title>
        <authorList>
            <person name="Goeker M."/>
        </authorList>
    </citation>
    <scope>NUCLEOTIDE SEQUENCE [LARGE SCALE GENOMIC DNA]</scope>
    <source>
        <strain evidence="4 5">DSM 26537</strain>
    </source>
</reference>
<dbReference type="Gene3D" id="1.10.287.950">
    <property type="entry name" value="Methyl-accepting chemotaxis protein"/>
    <property type="match status" value="1"/>
</dbReference>